<reference evidence="9" key="1">
    <citation type="journal article" date="2019" name="Int. J. Syst. Evol. Microbiol.">
        <title>The Global Catalogue of Microorganisms (GCM) 10K type strain sequencing project: providing services to taxonomists for standard genome sequencing and annotation.</title>
        <authorList>
            <consortium name="The Broad Institute Genomics Platform"/>
            <consortium name="The Broad Institute Genome Sequencing Center for Infectious Disease"/>
            <person name="Wu L."/>
            <person name="Ma J."/>
        </authorList>
    </citation>
    <scope>NUCLEOTIDE SEQUENCE [LARGE SCALE GENOMIC DNA]</scope>
    <source>
        <strain evidence="9">JCM 16548</strain>
    </source>
</reference>
<dbReference type="PANTHER" id="PTHR30250:SF10">
    <property type="entry name" value="LIPOPOLYSACCHARIDE BIOSYNTHESIS PROTEIN WZXC"/>
    <property type="match status" value="1"/>
</dbReference>
<feature type="transmembrane region" description="Helical" evidence="7">
    <location>
        <begin position="367"/>
        <end position="385"/>
    </location>
</feature>
<evidence type="ECO:0000256" key="7">
    <source>
        <dbReference type="SAM" id="Phobius"/>
    </source>
</evidence>
<feature type="transmembrane region" description="Helical" evidence="7">
    <location>
        <begin position="454"/>
        <end position="473"/>
    </location>
</feature>
<dbReference type="Proteomes" id="UP001500051">
    <property type="component" value="Unassembled WGS sequence"/>
</dbReference>
<comment type="caution">
    <text evidence="8">The sequence shown here is derived from an EMBL/GenBank/DDBJ whole genome shotgun (WGS) entry which is preliminary data.</text>
</comment>
<dbReference type="PANTHER" id="PTHR30250">
    <property type="entry name" value="PST FAMILY PREDICTED COLANIC ACID TRANSPORTER"/>
    <property type="match status" value="1"/>
</dbReference>
<feature type="transmembrane region" description="Helical" evidence="7">
    <location>
        <begin position="51"/>
        <end position="77"/>
    </location>
</feature>
<evidence type="ECO:0000256" key="6">
    <source>
        <dbReference type="ARBA" id="ARBA00023136"/>
    </source>
</evidence>
<evidence type="ECO:0000256" key="3">
    <source>
        <dbReference type="ARBA" id="ARBA00022475"/>
    </source>
</evidence>
<keyword evidence="6 7" id="KW-0472">Membrane</keyword>
<evidence type="ECO:0000313" key="9">
    <source>
        <dbReference type="Proteomes" id="UP001500051"/>
    </source>
</evidence>
<feature type="transmembrane region" description="Helical" evidence="7">
    <location>
        <begin position="301"/>
        <end position="325"/>
    </location>
</feature>
<feature type="transmembrane region" description="Helical" evidence="7">
    <location>
        <begin position="156"/>
        <end position="175"/>
    </location>
</feature>
<dbReference type="InterPro" id="IPR050833">
    <property type="entry name" value="Poly_Biosynth_Transport"/>
</dbReference>
<keyword evidence="9" id="KW-1185">Reference proteome</keyword>
<organism evidence="8 9">
    <name type="scientific">Microlunatus aurantiacus</name>
    <dbReference type="NCBI Taxonomy" id="446786"/>
    <lineage>
        <taxon>Bacteria</taxon>
        <taxon>Bacillati</taxon>
        <taxon>Actinomycetota</taxon>
        <taxon>Actinomycetes</taxon>
        <taxon>Propionibacteriales</taxon>
        <taxon>Propionibacteriaceae</taxon>
        <taxon>Microlunatus</taxon>
    </lineage>
</organism>
<evidence type="ECO:0000256" key="2">
    <source>
        <dbReference type="ARBA" id="ARBA00007430"/>
    </source>
</evidence>
<keyword evidence="3" id="KW-1003">Cell membrane</keyword>
<evidence type="ECO:0000256" key="1">
    <source>
        <dbReference type="ARBA" id="ARBA00004651"/>
    </source>
</evidence>
<evidence type="ECO:0000313" key="8">
    <source>
        <dbReference type="EMBL" id="GAA3706810.1"/>
    </source>
</evidence>
<feature type="transmembrane region" description="Helical" evidence="7">
    <location>
        <begin position="125"/>
        <end position="144"/>
    </location>
</feature>
<protein>
    <recommendedName>
        <fullName evidence="10">Polysaccharide transporter, PST family</fullName>
    </recommendedName>
</protein>
<feature type="transmembrane region" description="Helical" evidence="7">
    <location>
        <begin position="391"/>
        <end position="411"/>
    </location>
</feature>
<gene>
    <name evidence="8" type="ORF">GCM10022204_25850</name>
</gene>
<accession>A0ABP7DMC0</accession>
<name>A0ABP7DMC0_9ACTN</name>
<sequence>MNAPEQAPSGTGMDRRALRGGGLLAAGTIVERLARLGRNILLARVIAPDQFGVMAIALAVIGLFEAITELGVAQAVIQNKKGDTPAFLNVAWWFGVVRGLALVMIALPLAPLLATFYDIPELNDLLLAAPLTMLFTGLTSPRIYALQRQFKFGATLWTTQGAGVLATIFTVIVGYQLQNAWALMLGVIFEAFLRCVLSFVFVPIKPSFKLDPEARRDLFKFTKGMAGLPLLTFMILQADTFVLGRVSTTALLGLYSMATALANFPLMLFSKVVQPLVVPIFTTVQDVRPTLQIRVGQLSRLVWMFGLPMATIMAIFSEPLLVLTYGRPDFSEVALAFSIYAFFVVVYMASMVSFSVYLAIGKPERQRLVTIVRAVLVLATIYPLSVRWGPTGAALSLLLALVLAMAVQLFILRRVIGLPIHTYLATMRNGIIAAFVAAIPSLAVQRFLDLPNFAAVGSAAAIGLAAWGVCILLERRELRQLRRAGATYDAAAPPGPTQNDL</sequence>
<evidence type="ECO:0000256" key="4">
    <source>
        <dbReference type="ARBA" id="ARBA00022692"/>
    </source>
</evidence>
<feature type="transmembrane region" description="Helical" evidence="7">
    <location>
        <begin position="181"/>
        <end position="204"/>
    </location>
</feature>
<feature type="transmembrane region" description="Helical" evidence="7">
    <location>
        <begin position="250"/>
        <end position="269"/>
    </location>
</feature>
<comment type="subcellular location">
    <subcellularLocation>
        <location evidence="1">Cell membrane</location>
        <topology evidence="1">Multi-pass membrane protein</topology>
    </subcellularLocation>
</comment>
<dbReference type="EMBL" id="BAAAYX010000010">
    <property type="protein sequence ID" value="GAA3706810.1"/>
    <property type="molecule type" value="Genomic_DNA"/>
</dbReference>
<evidence type="ECO:0000256" key="5">
    <source>
        <dbReference type="ARBA" id="ARBA00022989"/>
    </source>
</evidence>
<feature type="transmembrane region" description="Helical" evidence="7">
    <location>
        <begin position="89"/>
        <end position="113"/>
    </location>
</feature>
<feature type="transmembrane region" description="Helical" evidence="7">
    <location>
        <begin position="431"/>
        <end position="448"/>
    </location>
</feature>
<proteinExistence type="inferred from homology"/>
<feature type="transmembrane region" description="Helical" evidence="7">
    <location>
        <begin position="225"/>
        <end position="244"/>
    </location>
</feature>
<dbReference type="RefSeq" id="WP_344812790.1">
    <property type="nucleotide sequence ID" value="NZ_BAAAYX010000010.1"/>
</dbReference>
<feature type="transmembrane region" description="Helical" evidence="7">
    <location>
        <begin position="337"/>
        <end position="360"/>
    </location>
</feature>
<comment type="similarity">
    <text evidence="2">Belongs to the polysaccharide synthase family.</text>
</comment>
<keyword evidence="5 7" id="KW-1133">Transmembrane helix</keyword>
<evidence type="ECO:0008006" key="10">
    <source>
        <dbReference type="Google" id="ProtNLM"/>
    </source>
</evidence>
<keyword evidence="4 7" id="KW-0812">Transmembrane</keyword>
<dbReference type="Pfam" id="PF13440">
    <property type="entry name" value="Polysacc_synt_3"/>
    <property type="match status" value="1"/>
</dbReference>